<organism evidence="4 5">
    <name type="scientific">Marasmius tenuissimus</name>
    <dbReference type="NCBI Taxonomy" id="585030"/>
    <lineage>
        <taxon>Eukaryota</taxon>
        <taxon>Fungi</taxon>
        <taxon>Dikarya</taxon>
        <taxon>Basidiomycota</taxon>
        <taxon>Agaricomycotina</taxon>
        <taxon>Agaricomycetes</taxon>
        <taxon>Agaricomycetidae</taxon>
        <taxon>Agaricales</taxon>
        <taxon>Marasmiineae</taxon>
        <taxon>Marasmiaceae</taxon>
        <taxon>Marasmius</taxon>
    </lineage>
</organism>
<name>A0ABR3A089_9AGAR</name>
<feature type="transmembrane region" description="Helical" evidence="2">
    <location>
        <begin position="40"/>
        <end position="62"/>
    </location>
</feature>
<evidence type="ECO:0000259" key="3">
    <source>
        <dbReference type="Pfam" id="PF20152"/>
    </source>
</evidence>
<feature type="transmembrane region" description="Helical" evidence="2">
    <location>
        <begin position="114"/>
        <end position="136"/>
    </location>
</feature>
<dbReference type="EMBL" id="JBBXMP010000029">
    <property type="protein sequence ID" value="KAL0067043.1"/>
    <property type="molecule type" value="Genomic_DNA"/>
</dbReference>
<keyword evidence="2" id="KW-0472">Membrane</keyword>
<dbReference type="Pfam" id="PF20152">
    <property type="entry name" value="DUF6534"/>
    <property type="match status" value="1"/>
</dbReference>
<feature type="transmembrane region" description="Helical" evidence="2">
    <location>
        <begin position="157"/>
        <end position="179"/>
    </location>
</feature>
<feature type="region of interest" description="Disordered" evidence="1">
    <location>
        <begin position="213"/>
        <end position="239"/>
    </location>
</feature>
<comment type="caution">
    <text evidence="4">The sequence shown here is derived from an EMBL/GenBank/DDBJ whole genome shotgun (WGS) entry which is preliminary data.</text>
</comment>
<feature type="transmembrane region" description="Helical" evidence="2">
    <location>
        <begin position="74"/>
        <end position="94"/>
    </location>
</feature>
<dbReference type="Proteomes" id="UP001437256">
    <property type="component" value="Unassembled WGS sequence"/>
</dbReference>
<evidence type="ECO:0000313" key="5">
    <source>
        <dbReference type="Proteomes" id="UP001437256"/>
    </source>
</evidence>
<accession>A0ABR3A089</accession>
<gene>
    <name evidence="4" type="ORF">AAF712_005827</name>
</gene>
<dbReference type="PANTHER" id="PTHR40465:SF1">
    <property type="entry name" value="DUF6534 DOMAIN-CONTAINING PROTEIN"/>
    <property type="match status" value="1"/>
</dbReference>
<keyword evidence="2" id="KW-0812">Transmembrane</keyword>
<keyword evidence="5" id="KW-1185">Reference proteome</keyword>
<dbReference type="InterPro" id="IPR045339">
    <property type="entry name" value="DUF6534"/>
</dbReference>
<evidence type="ECO:0000256" key="2">
    <source>
        <dbReference type="SAM" id="Phobius"/>
    </source>
</evidence>
<proteinExistence type="predicted"/>
<feature type="domain" description="DUF6534" evidence="3">
    <location>
        <begin position="121"/>
        <end position="208"/>
    </location>
</feature>
<reference evidence="4 5" key="1">
    <citation type="submission" date="2024-05" db="EMBL/GenBank/DDBJ databases">
        <title>A draft genome resource for the thread blight pathogen Marasmius tenuissimus strain MS-2.</title>
        <authorList>
            <person name="Yulfo-Soto G.E."/>
            <person name="Baruah I.K."/>
            <person name="Amoako-Attah I."/>
            <person name="Bukari Y."/>
            <person name="Meinhardt L.W."/>
            <person name="Bailey B.A."/>
            <person name="Cohen S.P."/>
        </authorList>
    </citation>
    <scope>NUCLEOTIDE SEQUENCE [LARGE SCALE GENOMIC DNA]</scope>
    <source>
        <strain evidence="4 5">MS-2</strain>
    </source>
</reference>
<dbReference type="PANTHER" id="PTHR40465">
    <property type="entry name" value="CHROMOSOME 1, WHOLE GENOME SHOTGUN SEQUENCE"/>
    <property type="match status" value="1"/>
</dbReference>
<evidence type="ECO:0000256" key="1">
    <source>
        <dbReference type="SAM" id="MobiDB-lite"/>
    </source>
</evidence>
<evidence type="ECO:0000313" key="4">
    <source>
        <dbReference type="EMBL" id="KAL0067043.1"/>
    </source>
</evidence>
<protein>
    <recommendedName>
        <fullName evidence="3">DUF6534 domain-containing protein</fullName>
    </recommendedName>
</protein>
<sequence length="258" mass="27382">MKALVYGLFLMDAAQSVLVTHEAFVKYGLGFGNVRALAEVGTGWLSFPIIGAINAIAVQLFFAHRIMRLSESKLLAALVAILAIIGGAGGLTTGVQAKIINNLPQLSAKAKVAITIWLTTTAACDLVIAAAMTLILSKKRTGFNAKTDDVITNIIRLTVETGTLTAVLAILIVILYFVFPKASYWNAPTDFLGKLYSNNLLVILNSRMKISDGTNTSGPQTSFSRHKTQSGTRNGQSSEAQADMPVINIAARGLGVEG</sequence>
<keyword evidence="2" id="KW-1133">Transmembrane helix</keyword>